<feature type="region of interest" description="Disordered" evidence="6">
    <location>
        <begin position="320"/>
        <end position="371"/>
    </location>
</feature>
<feature type="chain" id="PRO_5038690919" description="Peptidase S8/S53 domain-containing protein" evidence="8">
    <location>
        <begin position="38"/>
        <end position="405"/>
    </location>
</feature>
<dbReference type="InterPro" id="IPR015500">
    <property type="entry name" value="Peptidase_S8_subtilisin-rel"/>
</dbReference>
<keyword evidence="7" id="KW-1133">Transmembrane helix</keyword>
<dbReference type="SUPFAM" id="SSF52743">
    <property type="entry name" value="Subtilisin-like"/>
    <property type="match status" value="1"/>
</dbReference>
<feature type="signal peptide" evidence="8">
    <location>
        <begin position="1"/>
        <end position="37"/>
    </location>
</feature>
<keyword evidence="8" id="KW-0732">Signal</keyword>
<evidence type="ECO:0000313" key="10">
    <source>
        <dbReference type="EMBL" id="MQY16178.1"/>
    </source>
</evidence>
<dbReference type="AlphaFoldDB" id="A0A7K0CRR6"/>
<keyword evidence="7" id="KW-0812">Transmembrane</keyword>
<protein>
    <recommendedName>
        <fullName evidence="9">Peptidase S8/S53 domain-containing protein</fullName>
    </recommendedName>
</protein>
<dbReference type="InterPro" id="IPR000209">
    <property type="entry name" value="Peptidase_S8/S53_dom"/>
</dbReference>
<evidence type="ECO:0000256" key="2">
    <source>
        <dbReference type="ARBA" id="ARBA00022670"/>
    </source>
</evidence>
<dbReference type="InterPro" id="IPR050131">
    <property type="entry name" value="Peptidase_S8_subtilisin-like"/>
</dbReference>
<dbReference type="PROSITE" id="PS51892">
    <property type="entry name" value="SUBTILASE"/>
    <property type="match status" value="1"/>
</dbReference>
<dbReference type="InterPro" id="IPR006311">
    <property type="entry name" value="TAT_signal"/>
</dbReference>
<keyword evidence="11" id="KW-1185">Reference proteome</keyword>
<evidence type="ECO:0000256" key="4">
    <source>
        <dbReference type="ARBA" id="ARBA00022825"/>
    </source>
</evidence>
<dbReference type="EMBL" id="WEGJ01000047">
    <property type="protein sequence ID" value="MQY16178.1"/>
    <property type="molecule type" value="Genomic_DNA"/>
</dbReference>
<gene>
    <name evidence="10" type="ORF">SRB5_63740</name>
</gene>
<dbReference type="InterPro" id="IPR036852">
    <property type="entry name" value="Peptidase_S8/S53_dom_sf"/>
</dbReference>
<evidence type="ECO:0000256" key="6">
    <source>
        <dbReference type="SAM" id="MobiDB-lite"/>
    </source>
</evidence>
<dbReference type="Gene3D" id="3.40.50.200">
    <property type="entry name" value="Peptidase S8/S53 domain"/>
    <property type="match status" value="1"/>
</dbReference>
<reference evidence="10 11" key="1">
    <citation type="submission" date="2019-10" db="EMBL/GenBank/DDBJ databases">
        <title>Streptomyces smaragdinus sp. nov. and Streptomyces fabii sp. nov., isolated from the gut of fungus growing-termite Macrotermes natalensis.</title>
        <authorList>
            <person name="Schwitalla J."/>
            <person name="Benndorf R."/>
            <person name="Martin K."/>
            <person name="De Beer W."/>
            <person name="Kaster A.-K."/>
            <person name="Vollmers J."/>
            <person name="Poulsen M."/>
            <person name="Beemelmanns C."/>
        </authorList>
    </citation>
    <scope>NUCLEOTIDE SEQUENCE [LARGE SCALE GENOMIC DNA]</scope>
    <source>
        <strain evidence="10 11">RB5</strain>
    </source>
</reference>
<proteinExistence type="inferred from homology"/>
<dbReference type="Pfam" id="PF00082">
    <property type="entry name" value="Peptidase_S8"/>
    <property type="match status" value="1"/>
</dbReference>
<feature type="active site" description="Charge relay system" evidence="5">
    <location>
        <position position="102"/>
    </location>
</feature>
<feature type="active site" description="Charge relay system" evidence="5">
    <location>
        <position position="261"/>
    </location>
</feature>
<evidence type="ECO:0000259" key="9">
    <source>
        <dbReference type="Pfam" id="PF00082"/>
    </source>
</evidence>
<evidence type="ECO:0000313" key="11">
    <source>
        <dbReference type="Proteomes" id="UP000466345"/>
    </source>
</evidence>
<dbReference type="PANTHER" id="PTHR43806:SF11">
    <property type="entry name" value="CEREVISIN-RELATED"/>
    <property type="match status" value="1"/>
</dbReference>
<dbReference type="OrthoDB" id="9798386at2"/>
<evidence type="ECO:0000256" key="3">
    <source>
        <dbReference type="ARBA" id="ARBA00022801"/>
    </source>
</evidence>
<sequence length="405" mass="41583">MTRHTGAHAGIRRAVTAAVAAAVAGASFIGLAPAANAQDATRPWYLDVMQAEKMWAVSKGEGVTVAVIDSGVGDTPALRGQVLAGLDSTDLSGDERSDLTGHGTTMAELIAGTGEGGGLQGLAPSAKILPIRIQIGNKEGETWVDPRVGAKAIRAAADSKARIINMSVAGSTFDGYTEEAIKYAASKGKLVFAGTGNDGSTDRKFPVSYPEVVGVGAVDKSGVYAKFSNYGKSVDLAAPGTEVPTYCDESLTRYCTSEGTSQATALASASAALIWSEHPEWTANQVLKVMIDTAGREDGKQTLSKYIGWGVVRPRVNLLEGKGDPGAPDVNPLLPAGSQDKDPSAKPSAEDKGADAKPEATEAAGAEAAKDDEGNGQLWTVLGIAAAVVVVGGGAFVLIRRRSTN</sequence>
<feature type="domain" description="Peptidase S8/S53" evidence="9">
    <location>
        <begin position="60"/>
        <end position="310"/>
    </location>
</feature>
<dbReference type="GO" id="GO:0006508">
    <property type="term" value="P:proteolysis"/>
    <property type="evidence" value="ECO:0007669"/>
    <property type="project" value="UniProtKB-KW"/>
</dbReference>
<feature type="active site" description="Charge relay system" evidence="5">
    <location>
        <position position="69"/>
    </location>
</feature>
<feature type="transmembrane region" description="Helical" evidence="7">
    <location>
        <begin position="378"/>
        <end position="399"/>
    </location>
</feature>
<evidence type="ECO:0000256" key="8">
    <source>
        <dbReference type="SAM" id="SignalP"/>
    </source>
</evidence>
<keyword evidence="3 5" id="KW-0378">Hydrolase</keyword>
<comment type="similarity">
    <text evidence="1 5">Belongs to the peptidase S8 family.</text>
</comment>
<comment type="caution">
    <text evidence="10">The sequence shown here is derived from an EMBL/GenBank/DDBJ whole genome shotgun (WGS) entry which is preliminary data.</text>
</comment>
<name>A0A7K0CRR6_9ACTN</name>
<organism evidence="10 11">
    <name type="scientific">Streptomyces smaragdinus</name>
    <dbReference type="NCBI Taxonomy" id="2585196"/>
    <lineage>
        <taxon>Bacteria</taxon>
        <taxon>Bacillati</taxon>
        <taxon>Actinomycetota</taxon>
        <taxon>Actinomycetes</taxon>
        <taxon>Kitasatosporales</taxon>
        <taxon>Streptomycetaceae</taxon>
        <taxon>Streptomyces</taxon>
    </lineage>
</organism>
<keyword evidence="2 5" id="KW-0645">Protease</keyword>
<evidence type="ECO:0000256" key="7">
    <source>
        <dbReference type="SAM" id="Phobius"/>
    </source>
</evidence>
<feature type="compositionally biased region" description="Basic and acidic residues" evidence="6">
    <location>
        <begin position="339"/>
        <end position="360"/>
    </location>
</feature>
<evidence type="ECO:0000256" key="5">
    <source>
        <dbReference type="PROSITE-ProRule" id="PRU01240"/>
    </source>
</evidence>
<accession>A0A7K0CRR6</accession>
<dbReference type="Proteomes" id="UP000466345">
    <property type="component" value="Unassembled WGS sequence"/>
</dbReference>
<keyword evidence="7" id="KW-0472">Membrane</keyword>
<keyword evidence="4 5" id="KW-0720">Serine protease</keyword>
<dbReference type="PROSITE" id="PS51318">
    <property type="entry name" value="TAT"/>
    <property type="match status" value="1"/>
</dbReference>
<dbReference type="PANTHER" id="PTHR43806">
    <property type="entry name" value="PEPTIDASE S8"/>
    <property type="match status" value="1"/>
</dbReference>
<evidence type="ECO:0000256" key="1">
    <source>
        <dbReference type="ARBA" id="ARBA00011073"/>
    </source>
</evidence>
<dbReference type="PRINTS" id="PR00723">
    <property type="entry name" value="SUBTILISIN"/>
</dbReference>
<dbReference type="GO" id="GO:0004252">
    <property type="term" value="F:serine-type endopeptidase activity"/>
    <property type="evidence" value="ECO:0007669"/>
    <property type="project" value="UniProtKB-UniRule"/>
</dbReference>